<evidence type="ECO:0000259" key="2">
    <source>
        <dbReference type="PROSITE" id="PS50405"/>
    </source>
</evidence>
<dbReference type="InterPro" id="IPR036249">
    <property type="entry name" value="Thioredoxin-like_sf"/>
</dbReference>
<name>A0A1I0CK52_9BACT</name>
<dbReference type="InterPro" id="IPR004046">
    <property type="entry name" value="GST_C"/>
</dbReference>
<dbReference type="CDD" id="cd03057">
    <property type="entry name" value="GST_N_Beta"/>
    <property type="match status" value="1"/>
</dbReference>
<dbReference type="AlphaFoldDB" id="A0A1I0CK52"/>
<dbReference type="PANTHER" id="PTHR44051">
    <property type="entry name" value="GLUTATHIONE S-TRANSFERASE-RELATED"/>
    <property type="match status" value="1"/>
</dbReference>
<dbReference type="SUPFAM" id="SSF52833">
    <property type="entry name" value="Thioredoxin-like"/>
    <property type="match status" value="1"/>
</dbReference>
<dbReference type="SFLD" id="SFLDS00019">
    <property type="entry name" value="Glutathione_Transferase_(cytos"/>
    <property type="match status" value="1"/>
</dbReference>
<dbReference type="Proteomes" id="UP000199181">
    <property type="component" value="Unassembled WGS sequence"/>
</dbReference>
<evidence type="ECO:0000259" key="1">
    <source>
        <dbReference type="PROSITE" id="PS50404"/>
    </source>
</evidence>
<dbReference type="InterPro" id="IPR004045">
    <property type="entry name" value="Glutathione_S-Trfase_N"/>
</dbReference>
<dbReference type="PANTHER" id="PTHR44051:SF8">
    <property type="entry name" value="GLUTATHIONE S-TRANSFERASE GSTA"/>
    <property type="match status" value="1"/>
</dbReference>
<reference evidence="4" key="1">
    <citation type="submission" date="2016-10" db="EMBL/GenBank/DDBJ databases">
        <authorList>
            <person name="Varghese N."/>
            <person name="Submissions S."/>
        </authorList>
    </citation>
    <scope>NUCLEOTIDE SEQUENCE [LARGE SCALE GENOMIC DNA]</scope>
    <source>
        <strain evidence="4">DSM 16858</strain>
    </source>
</reference>
<dbReference type="PROSITE" id="PS50404">
    <property type="entry name" value="GST_NTER"/>
    <property type="match status" value="1"/>
</dbReference>
<keyword evidence="3" id="KW-0808">Transferase</keyword>
<dbReference type="PROSITE" id="PS50405">
    <property type="entry name" value="GST_CTER"/>
    <property type="match status" value="1"/>
</dbReference>
<dbReference type="Gene3D" id="1.20.1050.10">
    <property type="match status" value="1"/>
</dbReference>
<dbReference type="CDD" id="cd03188">
    <property type="entry name" value="GST_C_Beta"/>
    <property type="match status" value="1"/>
</dbReference>
<protein>
    <submittedName>
        <fullName evidence="3">Glutathione S-transferase</fullName>
    </submittedName>
</protein>
<proteinExistence type="predicted"/>
<dbReference type="Pfam" id="PF13409">
    <property type="entry name" value="GST_N_2"/>
    <property type="match status" value="1"/>
</dbReference>
<dbReference type="EMBL" id="FOIJ01000002">
    <property type="protein sequence ID" value="SET19797.1"/>
    <property type="molecule type" value="Genomic_DNA"/>
</dbReference>
<dbReference type="SFLD" id="SFLDG00358">
    <property type="entry name" value="Main_(cytGST)"/>
    <property type="match status" value="1"/>
</dbReference>
<dbReference type="InterPro" id="IPR010987">
    <property type="entry name" value="Glutathione-S-Trfase_C-like"/>
</dbReference>
<dbReference type="RefSeq" id="WP_093516229.1">
    <property type="nucleotide sequence ID" value="NZ_FOIJ01000002.1"/>
</dbReference>
<evidence type="ECO:0000313" key="3">
    <source>
        <dbReference type="EMBL" id="SET19797.1"/>
    </source>
</evidence>
<dbReference type="SUPFAM" id="SSF47616">
    <property type="entry name" value="GST C-terminal domain-like"/>
    <property type="match status" value="1"/>
</dbReference>
<dbReference type="NCBIfam" id="NF007831">
    <property type="entry name" value="PRK10542.1"/>
    <property type="match status" value="1"/>
</dbReference>
<dbReference type="SFLD" id="SFLDG01150">
    <property type="entry name" value="Main.1:_Beta-like"/>
    <property type="match status" value="1"/>
</dbReference>
<feature type="domain" description="GST N-terminal" evidence="1">
    <location>
        <begin position="1"/>
        <end position="83"/>
    </location>
</feature>
<dbReference type="GO" id="GO:0016740">
    <property type="term" value="F:transferase activity"/>
    <property type="evidence" value="ECO:0007669"/>
    <property type="project" value="UniProtKB-KW"/>
</dbReference>
<dbReference type="Pfam" id="PF00043">
    <property type="entry name" value="GST_C"/>
    <property type="match status" value="1"/>
</dbReference>
<dbReference type="InterPro" id="IPR036282">
    <property type="entry name" value="Glutathione-S-Trfase_C_sf"/>
</dbReference>
<organism evidence="3 4">
    <name type="scientific">Stigmatella erecta</name>
    <dbReference type="NCBI Taxonomy" id="83460"/>
    <lineage>
        <taxon>Bacteria</taxon>
        <taxon>Pseudomonadati</taxon>
        <taxon>Myxococcota</taxon>
        <taxon>Myxococcia</taxon>
        <taxon>Myxococcales</taxon>
        <taxon>Cystobacterineae</taxon>
        <taxon>Archangiaceae</taxon>
        <taxon>Stigmatella</taxon>
    </lineage>
</organism>
<dbReference type="Gene3D" id="3.40.30.10">
    <property type="entry name" value="Glutaredoxin"/>
    <property type="match status" value="1"/>
</dbReference>
<gene>
    <name evidence="3" type="ORF">SAMN05443639_102145</name>
</gene>
<sequence length="204" mass="22547">MLTLYYASGSCSLSPHIALREAGVPFELDKVDLMRAQRLDSGGTFTSVSEKGYVPALRLDTGELLTEGVAIVQYIADLRPEKQLAPPPGSFERVRLQEWLNFIATELHKGFSPLCAKQASDGYKAFARERLVSRLALLAKGVTDKPFLLGERFTVADGYAFYVLRTWTRVMKGELPGELAAYFARLSSRPAVRQALQAEGFTVP</sequence>
<evidence type="ECO:0000313" key="4">
    <source>
        <dbReference type="Proteomes" id="UP000199181"/>
    </source>
</evidence>
<feature type="domain" description="GST C-terminal" evidence="2">
    <location>
        <begin position="89"/>
        <end position="204"/>
    </location>
</feature>
<keyword evidence="4" id="KW-1185">Reference proteome</keyword>
<accession>A0A1I0CK52</accession>
<dbReference type="InterPro" id="IPR040079">
    <property type="entry name" value="Glutathione_S-Trfase"/>
</dbReference>